<dbReference type="InParanoid" id="A0A2K1IJX5"/>
<keyword evidence="4" id="KW-1185">Reference proteome</keyword>
<feature type="region of interest" description="Disordered" evidence="1">
    <location>
        <begin position="1"/>
        <end position="23"/>
    </location>
</feature>
<sequence>MHRDEGEPEEAESDDDDDEDDDDAVFHCVCVGDGARGLFESWYVTTVSLWNSISNVCSSVIRFVSK</sequence>
<dbReference type="EnsemblPlants" id="Pp3c23_18650V3.2">
    <property type="protein sequence ID" value="PAC:32949004.CDS.1"/>
    <property type="gene ID" value="Pp3c23_18650"/>
</dbReference>
<name>A0A2K1IJX5_PHYPA</name>
<evidence type="ECO:0000313" key="4">
    <source>
        <dbReference type="Proteomes" id="UP000006727"/>
    </source>
</evidence>
<dbReference type="Gramene" id="Pp3c23_18650V3.2">
    <property type="protein sequence ID" value="PAC:32949004.CDS.1"/>
    <property type="gene ID" value="Pp3c23_18650"/>
</dbReference>
<reference evidence="3" key="3">
    <citation type="submission" date="2020-12" db="UniProtKB">
        <authorList>
            <consortium name="EnsemblPlants"/>
        </authorList>
    </citation>
    <scope>IDENTIFICATION</scope>
</reference>
<organism evidence="2">
    <name type="scientific">Physcomitrium patens</name>
    <name type="common">Spreading-leaved earth moss</name>
    <name type="synonym">Physcomitrella patens</name>
    <dbReference type="NCBI Taxonomy" id="3218"/>
    <lineage>
        <taxon>Eukaryota</taxon>
        <taxon>Viridiplantae</taxon>
        <taxon>Streptophyta</taxon>
        <taxon>Embryophyta</taxon>
        <taxon>Bryophyta</taxon>
        <taxon>Bryophytina</taxon>
        <taxon>Bryopsida</taxon>
        <taxon>Funariidae</taxon>
        <taxon>Funariales</taxon>
        <taxon>Funariaceae</taxon>
        <taxon>Physcomitrium</taxon>
    </lineage>
</organism>
<evidence type="ECO:0000313" key="2">
    <source>
        <dbReference type="EMBL" id="PNR29580.1"/>
    </source>
</evidence>
<proteinExistence type="predicted"/>
<dbReference type="AlphaFoldDB" id="A0A2K1IJX5"/>
<gene>
    <name evidence="2" type="ORF">PHYPA_028274</name>
</gene>
<evidence type="ECO:0000256" key="1">
    <source>
        <dbReference type="SAM" id="MobiDB-lite"/>
    </source>
</evidence>
<dbReference type="Gramene" id="Pp3c23_18650V3.1">
    <property type="protein sequence ID" value="PAC:32949003.CDS.1"/>
    <property type="gene ID" value="Pp3c23_18650"/>
</dbReference>
<dbReference type="Proteomes" id="UP000006727">
    <property type="component" value="Chromosome 23"/>
</dbReference>
<evidence type="ECO:0000313" key="3">
    <source>
        <dbReference type="EnsemblPlants" id="PAC:32949003.CDS.1"/>
    </source>
</evidence>
<protein>
    <submittedName>
        <fullName evidence="2 3">Uncharacterized protein</fullName>
    </submittedName>
</protein>
<accession>A0A2K1IJX5</accession>
<dbReference type="EnsemblPlants" id="Pp3c23_18650V3.1">
    <property type="protein sequence ID" value="PAC:32949003.CDS.1"/>
    <property type="gene ID" value="Pp3c23_18650"/>
</dbReference>
<reference evidence="2 4" key="2">
    <citation type="journal article" date="2018" name="Plant J.">
        <title>The Physcomitrella patens chromosome-scale assembly reveals moss genome structure and evolution.</title>
        <authorList>
            <person name="Lang D."/>
            <person name="Ullrich K.K."/>
            <person name="Murat F."/>
            <person name="Fuchs J."/>
            <person name="Jenkins J."/>
            <person name="Haas F.B."/>
            <person name="Piednoel M."/>
            <person name="Gundlach H."/>
            <person name="Van Bel M."/>
            <person name="Meyberg R."/>
            <person name="Vives C."/>
            <person name="Morata J."/>
            <person name="Symeonidi A."/>
            <person name="Hiss M."/>
            <person name="Muchero W."/>
            <person name="Kamisugi Y."/>
            <person name="Saleh O."/>
            <person name="Blanc G."/>
            <person name="Decker E.L."/>
            <person name="van Gessel N."/>
            <person name="Grimwood J."/>
            <person name="Hayes R.D."/>
            <person name="Graham S.W."/>
            <person name="Gunter L.E."/>
            <person name="McDaniel S.F."/>
            <person name="Hoernstein S.N.W."/>
            <person name="Larsson A."/>
            <person name="Li F.W."/>
            <person name="Perroud P.F."/>
            <person name="Phillips J."/>
            <person name="Ranjan P."/>
            <person name="Rokshar D.S."/>
            <person name="Rothfels C.J."/>
            <person name="Schneider L."/>
            <person name="Shu S."/>
            <person name="Stevenson D.W."/>
            <person name="Thummler F."/>
            <person name="Tillich M."/>
            <person name="Villarreal Aguilar J.C."/>
            <person name="Widiez T."/>
            <person name="Wong G.K."/>
            <person name="Wymore A."/>
            <person name="Zhang Y."/>
            <person name="Zimmer A.D."/>
            <person name="Quatrano R.S."/>
            <person name="Mayer K.F.X."/>
            <person name="Goodstein D."/>
            <person name="Casacuberta J.M."/>
            <person name="Vandepoele K."/>
            <person name="Reski R."/>
            <person name="Cuming A.C."/>
            <person name="Tuskan G.A."/>
            <person name="Maumus F."/>
            <person name="Salse J."/>
            <person name="Schmutz J."/>
            <person name="Rensing S.A."/>
        </authorList>
    </citation>
    <scope>NUCLEOTIDE SEQUENCE [LARGE SCALE GENOMIC DNA]</scope>
    <source>
        <strain evidence="3 4">cv. Gransden 2004</strain>
    </source>
</reference>
<reference evidence="2 4" key="1">
    <citation type="journal article" date="2008" name="Science">
        <title>The Physcomitrella genome reveals evolutionary insights into the conquest of land by plants.</title>
        <authorList>
            <person name="Rensing S."/>
            <person name="Lang D."/>
            <person name="Zimmer A."/>
            <person name="Terry A."/>
            <person name="Salamov A."/>
            <person name="Shapiro H."/>
            <person name="Nishiyama T."/>
            <person name="Perroud P.-F."/>
            <person name="Lindquist E."/>
            <person name="Kamisugi Y."/>
            <person name="Tanahashi T."/>
            <person name="Sakakibara K."/>
            <person name="Fujita T."/>
            <person name="Oishi K."/>
            <person name="Shin-I T."/>
            <person name="Kuroki Y."/>
            <person name="Toyoda A."/>
            <person name="Suzuki Y."/>
            <person name="Hashimoto A."/>
            <person name="Yamaguchi K."/>
            <person name="Sugano A."/>
            <person name="Kohara Y."/>
            <person name="Fujiyama A."/>
            <person name="Anterola A."/>
            <person name="Aoki S."/>
            <person name="Ashton N."/>
            <person name="Barbazuk W.B."/>
            <person name="Barker E."/>
            <person name="Bennetzen J."/>
            <person name="Bezanilla M."/>
            <person name="Blankenship R."/>
            <person name="Cho S.H."/>
            <person name="Dutcher S."/>
            <person name="Estelle M."/>
            <person name="Fawcett J.A."/>
            <person name="Gundlach H."/>
            <person name="Hanada K."/>
            <person name="Heyl A."/>
            <person name="Hicks K.A."/>
            <person name="Hugh J."/>
            <person name="Lohr M."/>
            <person name="Mayer K."/>
            <person name="Melkozernov A."/>
            <person name="Murata T."/>
            <person name="Nelson D."/>
            <person name="Pils B."/>
            <person name="Prigge M."/>
            <person name="Reiss B."/>
            <person name="Renner T."/>
            <person name="Rombauts S."/>
            <person name="Rushton P."/>
            <person name="Sanderfoot A."/>
            <person name="Schween G."/>
            <person name="Shiu S.-H."/>
            <person name="Stueber K."/>
            <person name="Theodoulou F.L."/>
            <person name="Tu H."/>
            <person name="Van de Peer Y."/>
            <person name="Verrier P.J."/>
            <person name="Waters E."/>
            <person name="Wood A."/>
            <person name="Yang L."/>
            <person name="Cove D."/>
            <person name="Cuming A."/>
            <person name="Hasebe M."/>
            <person name="Lucas S."/>
            <person name="Mishler D.B."/>
            <person name="Reski R."/>
            <person name="Grigoriev I."/>
            <person name="Quatrano R.S."/>
            <person name="Boore J.L."/>
        </authorList>
    </citation>
    <scope>NUCLEOTIDE SEQUENCE [LARGE SCALE GENOMIC DNA]</scope>
    <source>
        <strain evidence="3 4">cv. Gransden 2004</strain>
    </source>
</reference>
<dbReference type="EMBL" id="ABEU02000023">
    <property type="protein sequence ID" value="PNR29580.1"/>
    <property type="molecule type" value="Genomic_DNA"/>
</dbReference>